<reference evidence="2 3" key="1">
    <citation type="journal article" date="2020" name="bioRxiv">
        <title>Whole genome comparisons of ergot fungi reveals the divergence and evolution of species within the genus Claviceps are the result of varying mechanisms driving genome evolution and host range expansion.</title>
        <authorList>
            <person name="Wyka S.A."/>
            <person name="Mondo S.J."/>
            <person name="Liu M."/>
            <person name="Dettman J."/>
            <person name="Nalam V."/>
            <person name="Broders K.D."/>
        </authorList>
    </citation>
    <scope>NUCLEOTIDE SEQUENCE [LARGE SCALE GENOMIC DNA]</scope>
    <source>
        <strain evidence="2 3">LM576</strain>
    </source>
</reference>
<dbReference type="AlphaFoldDB" id="A0A9P7U209"/>
<evidence type="ECO:0000313" key="2">
    <source>
        <dbReference type="EMBL" id="KAG6123462.1"/>
    </source>
</evidence>
<comment type="caution">
    <text evidence="2">The sequence shown here is derived from an EMBL/GenBank/DDBJ whole genome shotgun (WGS) entry which is preliminary data.</text>
</comment>
<gene>
    <name evidence="2" type="ORF">E4U13_005949</name>
</gene>
<accession>A0A9P7U209</accession>
<dbReference type="Proteomes" id="UP000732380">
    <property type="component" value="Unassembled WGS sequence"/>
</dbReference>
<feature type="region of interest" description="Disordered" evidence="1">
    <location>
        <begin position="113"/>
        <end position="141"/>
    </location>
</feature>
<evidence type="ECO:0000313" key="3">
    <source>
        <dbReference type="Proteomes" id="UP000732380"/>
    </source>
</evidence>
<name>A0A9P7U209_9HYPO</name>
<protein>
    <submittedName>
        <fullName evidence="2">Uncharacterized protein</fullName>
    </submittedName>
</protein>
<keyword evidence="3" id="KW-1185">Reference proteome</keyword>
<evidence type="ECO:0000256" key="1">
    <source>
        <dbReference type="SAM" id="MobiDB-lite"/>
    </source>
</evidence>
<sequence length="141" mass="15412">MTSGGLLDDLTQFRTGPMVNDSRQGDGQREVLLWSSLSSSGSAETLLFEVRTPHVQQIDPKTSRVAVSAVLFAAVSLKMGLYVAEEGFRGDTVLISEGLRPLLPRLELLKSRSQPHLQGHVHKMAPEGNETRAKASPKPHR</sequence>
<organism evidence="2 3">
    <name type="scientific">Claviceps humidiphila</name>
    <dbReference type="NCBI Taxonomy" id="1294629"/>
    <lineage>
        <taxon>Eukaryota</taxon>
        <taxon>Fungi</taxon>
        <taxon>Dikarya</taxon>
        <taxon>Ascomycota</taxon>
        <taxon>Pezizomycotina</taxon>
        <taxon>Sordariomycetes</taxon>
        <taxon>Hypocreomycetidae</taxon>
        <taxon>Hypocreales</taxon>
        <taxon>Clavicipitaceae</taxon>
        <taxon>Claviceps</taxon>
    </lineage>
</organism>
<proteinExistence type="predicted"/>
<feature type="region of interest" description="Disordered" evidence="1">
    <location>
        <begin position="1"/>
        <end position="25"/>
    </location>
</feature>
<dbReference type="EMBL" id="SRQM01000005">
    <property type="protein sequence ID" value="KAG6123462.1"/>
    <property type="molecule type" value="Genomic_DNA"/>
</dbReference>